<proteinExistence type="predicted"/>
<dbReference type="KEGG" id="cpre:Csp1_01210"/>
<accession>A0A2Z3YMT0</accession>
<protein>
    <recommendedName>
        <fullName evidence="3">Ribbon-helix-helix protein CopG domain-containing protein</fullName>
    </recommendedName>
</protein>
<dbReference type="OrthoDB" id="9945118at2"/>
<dbReference type="EMBL" id="CP024988">
    <property type="protein sequence ID" value="AWT24949.1"/>
    <property type="molecule type" value="Genomic_DNA"/>
</dbReference>
<sequence>MDGENLRAPFGRPRRQLPADGLMRLQIRVPARLGRLVYAQSAVERRHLGAIVAQALDEYYRRHPEQSWTSMT</sequence>
<evidence type="ECO:0000313" key="1">
    <source>
        <dbReference type="EMBL" id="AWT24949.1"/>
    </source>
</evidence>
<reference evidence="2" key="1">
    <citation type="submission" date="2017-11" db="EMBL/GenBank/DDBJ databases">
        <title>Otitis media/interna in a cat caused by the recently described species Corynebacterium provencense.</title>
        <authorList>
            <person name="Kittl S."/>
            <person name="Brodard I."/>
            <person name="Rychener L."/>
            <person name="Jores J."/>
            <person name="Roosje P."/>
            <person name="Gobeli Brawand S."/>
        </authorList>
    </citation>
    <scope>NUCLEOTIDE SEQUENCE [LARGE SCALE GENOMIC DNA]</scope>
    <source>
        <strain evidence="2">17KM38</strain>
    </source>
</reference>
<organism evidence="1 2">
    <name type="scientific">Corynebacterium provencense</name>
    <dbReference type="NCBI Taxonomy" id="1737425"/>
    <lineage>
        <taxon>Bacteria</taxon>
        <taxon>Bacillati</taxon>
        <taxon>Actinomycetota</taxon>
        <taxon>Actinomycetes</taxon>
        <taxon>Mycobacteriales</taxon>
        <taxon>Corynebacteriaceae</taxon>
        <taxon>Corynebacterium</taxon>
    </lineage>
</organism>
<keyword evidence="2" id="KW-1185">Reference proteome</keyword>
<evidence type="ECO:0008006" key="3">
    <source>
        <dbReference type="Google" id="ProtNLM"/>
    </source>
</evidence>
<gene>
    <name evidence="1" type="ORF">Csp1_01210</name>
</gene>
<evidence type="ECO:0000313" key="2">
    <source>
        <dbReference type="Proteomes" id="UP000247696"/>
    </source>
</evidence>
<dbReference type="Proteomes" id="UP000247696">
    <property type="component" value="Chromosome"/>
</dbReference>
<dbReference type="AlphaFoldDB" id="A0A2Z3YMT0"/>
<name>A0A2Z3YMT0_9CORY</name>
<dbReference type="RefSeq" id="WP_110480790.1">
    <property type="nucleotide sequence ID" value="NZ_CP024988.1"/>
</dbReference>